<gene>
    <name evidence="2" type="ORF">Oscil6304_1458</name>
</gene>
<name>K9TFH2_9CYAN</name>
<organism evidence="2 3">
    <name type="scientific">Oscillatoria acuminata PCC 6304</name>
    <dbReference type="NCBI Taxonomy" id="56110"/>
    <lineage>
        <taxon>Bacteria</taxon>
        <taxon>Bacillati</taxon>
        <taxon>Cyanobacteriota</taxon>
        <taxon>Cyanophyceae</taxon>
        <taxon>Oscillatoriophycideae</taxon>
        <taxon>Oscillatoriales</taxon>
        <taxon>Oscillatoriaceae</taxon>
        <taxon>Oscillatoria</taxon>
    </lineage>
</organism>
<evidence type="ECO:0000313" key="2">
    <source>
        <dbReference type="EMBL" id="AFY81163.1"/>
    </source>
</evidence>
<dbReference type="KEGG" id="oac:Oscil6304_1458"/>
<evidence type="ECO:0000313" key="3">
    <source>
        <dbReference type="Proteomes" id="UP000010367"/>
    </source>
</evidence>
<dbReference type="eggNOG" id="COG2304">
    <property type="taxonomic scope" value="Bacteria"/>
</dbReference>
<dbReference type="STRING" id="56110.Oscil6304_1458"/>
<dbReference type="InterPro" id="IPR036465">
    <property type="entry name" value="vWFA_dom_sf"/>
</dbReference>
<dbReference type="CDD" id="cd00198">
    <property type="entry name" value="vWFA"/>
    <property type="match status" value="1"/>
</dbReference>
<dbReference type="Proteomes" id="UP000010367">
    <property type="component" value="Chromosome"/>
</dbReference>
<dbReference type="SMART" id="SM00327">
    <property type="entry name" value="VWA"/>
    <property type="match status" value="1"/>
</dbReference>
<reference evidence="2 3" key="1">
    <citation type="submission" date="2012-06" db="EMBL/GenBank/DDBJ databases">
        <title>Finished chromosome of genome of Oscillatoria acuminata PCC 6304.</title>
        <authorList>
            <consortium name="US DOE Joint Genome Institute"/>
            <person name="Gugger M."/>
            <person name="Coursin T."/>
            <person name="Rippka R."/>
            <person name="Tandeau De Marsac N."/>
            <person name="Huntemann M."/>
            <person name="Wei C.-L."/>
            <person name="Han J."/>
            <person name="Detter J.C."/>
            <person name="Han C."/>
            <person name="Tapia R."/>
            <person name="Davenport K."/>
            <person name="Daligault H."/>
            <person name="Erkkila T."/>
            <person name="Gu W."/>
            <person name="Munk A.C.C."/>
            <person name="Teshima H."/>
            <person name="Xu Y."/>
            <person name="Chain P."/>
            <person name="Chen A."/>
            <person name="Krypides N."/>
            <person name="Mavromatis K."/>
            <person name="Markowitz V."/>
            <person name="Szeto E."/>
            <person name="Ivanova N."/>
            <person name="Mikhailova N."/>
            <person name="Ovchinnikova G."/>
            <person name="Pagani I."/>
            <person name="Pati A."/>
            <person name="Goodwin L."/>
            <person name="Peters L."/>
            <person name="Pitluck S."/>
            <person name="Woyke T."/>
            <person name="Kerfeld C."/>
        </authorList>
    </citation>
    <scope>NUCLEOTIDE SEQUENCE [LARGE SCALE GENOMIC DNA]</scope>
    <source>
        <strain evidence="2 3">PCC 6304</strain>
    </source>
</reference>
<dbReference type="SUPFAM" id="SSF53300">
    <property type="entry name" value="vWA-like"/>
    <property type="match status" value="1"/>
</dbReference>
<feature type="domain" description="VWFA" evidence="1">
    <location>
        <begin position="29"/>
        <end position="211"/>
    </location>
</feature>
<accession>K9TFH2</accession>
<dbReference type="HOGENOM" id="CLU_039229_0_0_3"/>
<dbReference type="Pfam" id="PF00092">
    <property type="entry name" value="VWA"/>
    <property type="match status" value="1"/>
</dbReference>
<dbReference type="AlphaFoldDB" id="K9TFH2"/>
<keyword evidence="3" id="KW-1185">Reference proteome</keyword>
<sequence length="376" mass="42385">MPRKPGYQLAYNFNLTTIGETRMSVKTIDVVFSFDTTGSMYPCLTQVRRNLKQSVTRLLDEIPGIRIGIIAHGDYCDAGKTYVTKQLDLSGDVDKICDFVQNVEATGGGDAPECYELVLHEAQSLSWSSASTKSLVLIGDDIPHAPAQNPQKLNWRKEVDKLAEMGIPVYGVQALNRSHAKLFYKELAEKSGGFHINLDQFAYITDLFLAVCYQQSSDDQLQAYEAEVTEQGRMSRGLNKMFNTMLNREAKLYHESADLRAVTPGRFQVLDIDKNCAIKDFVIENGLTFQRGRGFYEFTKTETIQGKKEIILMDRATGDLFEGESAREMLGLPPGETVRIKPTNLEKYLVFVQSTSYNRKLLGGTKFLYEVADWDR</sequence>
<evidence type="ECO:0000259" key="1">
    <source>
        <dbReference type="PROSITE" id="PS50234"/>
    </source>
</evidence>
<dbReference type="InParanoid" id="K9TFH2"/>
<dbReference type="PROSITE" id="PS50234">
    <property type="entry name" value="VWFA"/>
    <property type="match status" value="1"/>
</dbReference>
<dbReference type="PATRIC" id="fig|56110.3.peg.1755"/>
<proteinExistence type="predicted"/>
<dbReference type="InterPro" id="IPR002035">
    <property type="entry name" value="VWF_A"/>
</dbReference>
<protein>
    <recommendedName>
        <fullName evidence="1">VWFA domain-containing protein</fullName>
    </recommendedName>
</protein>
<dbReference type="PANTHER" id="PTHR47824">
    <property type="entry name" value="UBIQUITIN-LIKE DOMAIN-CONTAINING PROTEIN"/>
    <property type="match status" value="1"/>
</dbReference>
<dbReference type="Gene3D" id="3.40.50.410">
    <property type="entry name" value="von Willebrand factor, type A domain"/>
    <property type="match status" value="1"/>
</dbReference>
<dbReference type="EMBL" id="CP003607">
    <property type="protein sequence ID" value="AFY81163.1"/>
    <property type="molecule type" value="Genomic_DNA"/>
</dbReference>
<dbReference type="PANTHER" id="PTHR47824:SF3">
    <property type="entry name" value="UBIQUITIN-LIKE DOMAIN-CONTAINING PROTEIN"/>
    <property type="match status" value="1"/>
</dbReference>